<dbReference type="InterPro" id="IPR058163">
    <property type="entry name" value="LysR-type_TF_proteobact-type"/>
</dbReference>
<reference evidence="6 7" key="2">
    <citation type="journal article" date="2016" name="Appl. Microbiol. Biotechnol.">
        <title>Mutations improving production and secretion of extracellular lipase by Burkholderia glumae PG1.</title>
        <authorList>
            <person name="Knapp A."/>
            <person name="Voget S."/>
            <person name="Gao R."/>
            <person name="Zaburannyi N."/>
            <person name="Krysciak D."/>
            <person name="Breuer M."/>
            <person name="Hauer B."/>
            <person name="Streit W.R."/>
            <person name="Muller R."/>
            <person name="Daniel R."/>
            <person name="Jaeger K.E."/>
        </authorList>
    </citation>
    <scope>NUCLEOTIDE SEQUENCE [LARGE SCALE GENOMIC DNA]</scope>
    <source>
        <strain evidence="6 7">PG1</strain>
    </source>
</reference>
<comment type="similarity">
    <text evidence="1">Belongs to the LysR transcriptional regulatory family.</text>
</comment>
<keyword evidence="7" id="KW-1185">Reference proteome</keyword>
<dbReference type="RefSeq" id="WP_042628702.1">
    <property type="nucleotide sequence ID" value="NZ_CP002581.1"/>
</dbReference>
<organism evidence="6 7">
    <name type="scientific">Burkholderia plantarii</name>
    <dbReference type="NCBI Taxonomy" id="41899"/>
    <lineage>
        <taxon>Bacteria</taxon>
        <taxon>Pseudomonadati</taxon>
        <taxon>Pseudomonadota</taxon>
        <taxon>Betaproteobacteria</taxon>
        <taxon>Burkholderiales</taxon>
        <taxon>Burkholderiaceae</taxon>
        <taxon>Burkholderia</taxon>
    </lineage>
</organism>
<dbReference type="HOGENOM" id="CLU_039613_16_1_4"/>
<evidence type="ECO:0000259" key="5">
    <source>
        <dbReference type="PROSITE" id="PS50931"/>
    </source>
</evidence>
<dbReference type="PANTHER" id="PTHR30537:SF1">
    <property type="entry name" value="HTH-TYPE TRANSCRIPTIONAL REGULATOR PGRR"/>
    <property type="match status" value="1"/>
</dbReference>
<dbReference type="AlphaFoldDB" id="A0A0B6SDW7"/>
<evidence type="ECO:0000256" key="1">
    <source>
        <dbReference type="ARBA" id="ARBA00009437"/>
    </source>
</evidence>
<dbReference type="Pfam" id="PF03466">
    <property type="entry name" value="LysR_substrate"/>
    <property type="match status" value="1"/>
</dbReference>
<keyword evidence="4" id="KW-0804">Transcription</keyword>
<dbReference type="InterPro" id="IPR036388">
    <property type="entry name" value="WH-like_DNA-bd_sf"/>
</dbReference>
<evidence type="ECO:0000256" key="3">
    <source>
        <dbReference type="ARBA" id="ARBA00023125"/>
    </source>
</evidence>
<dbReference type="InterPro" id="IPR036390">
    <property type="entry name" value="WH_DNA-bd_sf"/>
</dbReference>
<dbReference type="GO" id="GO:0003700">
    <property type="term" value="F:DNA-binding transcription factor activity"/>
    <property type="evidence" value="ECO:0007669"/>
    <property type="project" value="InterPro"/>
</dbReference>
<evidence type="ECO:0000313" key="6">
    <source>
        <dbReference type="EMBL" id="AJK50411.1"/>
    </source>
</evidence>
<name>A0A0B6SDW7_BURPL</name>
<dbReference type="EMBL" id="CP002581">
    <property type="protein sequence ID" value="AJK50411.1"/>
    <property type="molecule type" value="Genomic_DNA"/>
</dbReference>
<dbReference type="CDD" id="cd08474">
    <property type="entry name" value="PBP2_CrgA_like_5"/>
    <property type="match status" value="1"/>
</dbReference>
<keyword evidence="2" id="KW-0805">Transcription regulation</keyword>
<gene>
    <name evidence="6" type="ORF">BGL_2c23550</name>
</gene>
<dbReference type="GO" id="GO:0006351">
    <property type="term" value="P:DNA-templated transcription"/>
    <property type="evidence" value="ECO:0007669"/>
    <property type="project" value="TreeGrafter"/>
</dbReference>
<accession>A0A0B6SDW7</accession>
<feature type="domain" description="HTH lysR-type" evidence="5">
    <location>
        <begin position="5"/>
        <end position="62"/>
    </location>
</feature>
<dbReference type="InterPro" id="IPR000847">
    <property type="entry name" value="LysR_HTH_N"/>
</dbReference>
<evidence type="ECO:0000256" key="4">
    <source>
        <dbReference type="ARBA" id="ARBA00023163"/>
    </source>
</evidence>
<dbReference type="GO" id="GO:0043565">
    <property type="term" value="F:sequence-specific DNA binding"/>
    <property type="evidence" value="ECO:0007669"/>
    <property type="project" value="TreeGrafter"/>
</dbReference>
<keyword evidence="3" id="KW-0238">DNA-binding</keyword>
<dbReference type="Gene3D" id="1.10.10.10">
    <property type="entry name" value="Winged helix-like DNA-binding domain superfamily/Winged helix DNA-binding domain"/>
    <property type="match status" value="1"/>
</dbReference>
<sequence>MNERVSLTELRALAAVAAHRSFRKAADEMELAPSTLSHLMRELEARLGMRLLNRTTRSVAPTEAGARLVAQLQPLLRGLDDALSDLSAARDEPGGRLRLTASETVSMLLVQHVIPAFLARHPRVEVDLVAQPEFVDIVAERYDAGFRLGDEVPRDMVAVRFGSPSRMLTVASPAYLKRHPAPKTPDDLARHRCIRSRTPAGRPYRWEFARHGQPHVLDVPGTLTLNRTELMIEAALRGLGIAFVPELLAMPYLRDRSLRAVLSDWCPAYVGLFLYYPGHRQVPAALRAFIEVLKELDVTRV</sequence>
<dbReference type="Gene3D" id="3.40.190.290">
    <property type="match status" value="1"/>
</dbReference>
<proteinExistence type="inferred from homology"/>
<dbReference type="InterPro" id="IPR005119">
    <property type="entry name" value="LysR_subst-bd"/>
</dbReference>
<protein>
    <submittedName>
        <fullName evidence="6">Transcriptional regulator LysR family</fullName>
    </submittedName>
</protein>
<dbReference type="Pfam" id="PF00126">
    <property type="entry name" value="HTH_1"/>
    <property type="match status" value="1"/>
</dbReference>
<dbReference type="FunFam" id="1.10.10.10:FF:000001">
    <property type="entry name" value="LysR family transcriptional regulator"/>
    <property type="match status" value="1"/>
</dbReference>
<evidence type="ECO:0000256" key="2">
    <source>
        <dbReference type="ARBA" id="ARBA00023015"/>
    </source>
</evidence>
<dbReference type="SUPFAM" id="SSF46785">
    <property type="entry name" value="Winged helix' DNA-binding domain"/>
    <property type="match status" value="1"/>
</dbReference>
<dbReference type="SUPFAM" id="SSF53850">
    <property type="entry name" value="Periplasmic binding protein-like II"/>
    <property type="match status" value="1"/>
</dbReference>
<dbReference type="PANTHER" id="PTHR30537">
    <property type="entry name" value="HTH-TYPE TRANSCRIPTIONAL REGULATOR"/>
    <property type="match status" value="1"/>
</dbReference>
<dbReference type="PROSITE" id="PS50931">
    <property type="entry name" value="HTH_LYSR"/>
    <property type="match status" value="1"/>
</dbReference>
<reference evidence="7" key="1">
    <citation type="submission" date="2011-03" db="EMBL/GenBank/DDBJ databases">
        <authorList>
            <person name="Voget S."/>
            <person name="Streit W.R."/>
            <person name="Jaeger K.E."/>
            <person name="Daniel R."/>
        </authorList>
    </citation>
    <scope>NUCLEOTIDE SEQUENCE [LARGE SCALE GENOMIC DNA]</scope>
    <source>
        <strain evidence="7">PG1</strain>
    </source>
</reference>
<dbReference type="KEGG" id="bgp:BGL_2c23550"/>
<dbReference type="Proteomes" id="UP000031838">
    <property type="component" value="Chromosome 2"/>
</dbReference>
<evidence type="ECO:0000313" key="7">
    <source>
        <dbReference type="Proteomes" id="UP000031838"/>
    </source>
</evidence>